<dbReference type="Gene3D" id="3.80.10.10">
    <property type="entry name" value="Ribonuclease Inhibitor"/>
    <property type="match status" value="1"/>
</dbReference>
<evidence type="ECO:0000259" key="1">
    <source>
        <dbReference type="Pfam" id="PF12937"/>
    </source>
</evidence>
<dbReference type="HOGENOM" id="CLU_018544_12_1_1"/>
<name>V2X0N5_MONRO</name>
<dbReference type="SUPFAM" id="SSF52047">
    <property type="entry name" value="RNI-like"/>
    <property type="match status" value="1"/>
</dbReference>
<accession>V2X0N5</accession>
<dbReference type="EMBL" id="AWSO01000990">
    <property type="protein sequence ID" value="ESK86015.1"/>
    <property type="molecule type" value="Genomic_DNA"/>
</dbReference>
<protein>
    <recommendedName>
        <fullName evidence="1">F-box domain-containing protein</fullName>
    </recommendedName>
</protein>
<gene>
    <name evidence="2" type="ORF">Moror_9426</name>
</gene>
<dbReference type="PANTHER" id="PTHR38926:SF5">
    <property type="entry name" value="F-BOX AND LEUCINE-RICH REPEAT PROTEIN 6"/>
    <property type="match status" value="1"/>
</dbReference>
<organism evidence="2 3">
    <name type="scientific">Moniliophthora roreri (strain MCA 2997)</name>
    <name type="common">Cocoa frosty pod rot fungus</name>
    <name type="synonym">Crinipellis roreri</name>
    <dbReference type="NCBI Taxonomy" id="1381753"/>
    <lineage>
        <taxon>Eukaryota</taxon>
        <taxon>Fungi</taxon>
        <taxon>Dikarya</taxon>
        <taxon>Basidiomycota</taxon>
        <taxon>Agaricomycotina</taxon>
        <taxon>Agaricomycetes</taxon>
        <taxon>Agaricomycetidae</taxon>
        <taxon>Agaricales</taxon>
        <taxon>Marasmiineae</taxon>
        <taxon>Marasmiaceae</taxon>
        <taxon>Moniliophthora</taxon>
    </lineage>
</organism>
<dbReference type="PANTHER" id="PTHR38926">
    <property type="entry name" value="F-BOX DOMAIN CONTAINING PROTEIN, EXPRESSED"/>
    <property type="match status" value="1"/>
</dbReference>
<dbReference type="InterPro" id="IPR001810">
    <property type="entry name" value="F-box_dom"/>
</dbReference>
<comment type="caution">
    <text evidence="2">The sequence shown here is derived from an EMBL/GenBank/DDBJ whole genome shotgun (WGS) entry which is preliminary data.</text>
</comment>
<dbReference type="KEGG" id="mrr:Moror_9426"/>
<reference evidence="2 3" key="1">
    <citation type="journal article" date="2014" name="BMC Genomics">
        <title>Genome and secretome analysis of the hemibiotrophic fungal pathogen, Moniliophthora roreri, which causes frosty pod rot disease of cacao: mechanisms of the biotrophic and necrotrophic phases.</title>
        <authorList>
            <person name="Meinhardt L.W."/>
            <person name="Costa G.G.L."/>
            <person name="Thomazella D.P.T."/>
            <person name="Teixeira P.J.P.L."/>
            <person name="Carazzolle M.F."/>
            <person name="Schuster S.C."/>
            <person name="Carlson J.E."/>
            <person name="Guiltinan M.J."/>
            <person name="Mieczkowski P."/>
            <person name="Farmer A."/>
            <person name="Ramaraj T."/>
            <person name="Crozier J."/>
            <person name="Davis R.E."/>
            <person name="Shao J."/>
            <person name="Melnick R.L."/>
            <person name="Pereira G.A.G."/>
            <person name="Bailey B.A."/>
        </authorList>
    </citation>
    <scope>NUCLEOTIDE SEQUENCE [LARGE SCALE GENOMIC DNA]</scope>
    <source>
        <strain evidence="2 3">MCA 2997</strain>
    </source>
</reference>
<feature type="domain" description="F-box" evidence="1">
    <location>
        <begin position="88"/>
        <end position="146"/>
    </location>
</feature>
<dbReference type="Gene3D" id="1.20.1280.50">
    <property type="match status" value="1"/>
</dbReference>
<dbReference type="OrthoDB" id="3365698at2759"/>
<dbReference type="Pfam" id="PF12937">
    <property type="entry name" value="F-box-like"/>
    <property type="match status" value="1"/>
</dbReference>
<dbReference type="InterPro" id="IPR032675">
    <property type="entry name" value="LRR_dom_sf"/>
</dbReference>
<dbReference type="AlphaFoldDB" id="V2X0N5"/>
<keyword evidence="3" id="KW-1185">Reference proteome</keyword>
<sequence length="556" mass="63387">MATTSLNEPRFPGTTSIRNLPVEVLLRHTALPPDRDIIEQLVSDTEKKLAGYQVQIDKLRVSLTFLEYKRDGLKKKLSQYRSLLSPVHRLPPEILQNIFTMFNDLPEEERWLQPSEMAPALAVSRVCGRWRDIALSTPSIWSSIAIRFEEWNNQEYRRMNLLTRLYVDHSQKSPLNLILHFDKLLNLDYNVGTIPIPILKTLVQHSERWHTIEFRFITQAVMAHQVFKPITGHLPILTSLRLFGQGGRLLDFRCNLFSDCPALSSLSFEPAGPLTVHCPLPWRQIKSLQIENAFLSSMISTASLCPDIERLAIKWCGGGTYTGNHLSIPHVTRLSIVAEDADETYCAFRHLTLQGLSSLEISCTSDDDEGEVEDITWKDWNERHIVDFLSRSSGCLITSLSLKYVPISGKQLIQFLHFMPALSSLRLEESSHRKSTRTITRQFLQRLTIDDMEASPFLPKLTDIRLVLREDGLAESVLPNALISRWIPDDTKFKTGVKCIKSVDVVFIAESKEIAGILTSKLRLLRDAGVRVTVTMRIQEAVDGDRYHDYDMPISN</sequence>
<evidence type="ECO:0000313" key="3">
    <source>
        <dbReference type="Proteomes" id="UP000017559"/>
    </source>
</evidence>
<proteinExistence type="predicted"/>
<dbReference type="Proteomes" id="UP000017559">
    <property type="component" value="Unassembled WGS sequence"/>
</dbReference>
<evidence type="ECO:0000313" key="2">
    <source>
        <dbReference type="EMBL" id="ESK86015.1"/>
    </source>
</evidence>